<keyword evidence="4" id="KW-1185">Reference proteome</keyword>
<sequence length="725" mass="81580">MVKLRSNHPVRAFTQKSNNNSDSHESKLGVHKNQVNASNENKSSVISLNNQILSIQCSLQRGLQNLKPILKDIYILICSYLTYGINQGNYIDGGAKCGLKLNLEETTTLSTILLHELHKKLSLFSHEVSMYKDVRSVLSDNNIRDSGEEILLLLRCCCLMVWLHPHDQTVVQKFQDAVALLHRLSVQLIYSQNNKPTDSSVRLVKQMLEVYLDEVFVERPFQDCLAFSESISSNMQNQSMCSSMKIKSILEVVAIHFLLSAPGGHALQNFLGSLVLTDKRVPSYPEVCLTVGLSLIKHPVLMSAPVIVYSHLISLVSEVIGTCFIPQMAGLNVGKSKVYLSAFYDAVILYSKHFSKLVTSSCSQLYTPGKSAQRVFDSLFRFKIFDKVSLVLVDMDRAWRSQIGETASTNAISYIKMNIHIIDEIHRDYIFTFMSTVISEVVCAEINDLLLERTRAMMLQDVCLLASLLKLMSCSLLQATSYSKNGFSCLELLSESKHKLSSSLSGIMSGFAQQNLLPMNVQQRIVEDLKLGSSSYEAYKLLFVHFAGFLALCMNSGLNVLVKGCLFFMMVLLNILTQEEGASDFLRHLRCVSSSHAISKATVVESNPKNTFGKIKTKISSMGAASKFQQARHSFLRRQTSRGCSDISDEETCNGEAYVKCFTNNSKDIADLADFIECKQEKDYMSWLINRGKFRCRRLKNFAKQRKMRLRKVCRSLGYQGRFKS</sequence>
<evidence type="ECO:0000313" key="4">
    <source>
        <dbReference type="Proteomes" id="UP001443914"/>
    </source>
</evidence>
<gene>
    <name evidence="3" type="ORF">RND81_10G194700</name>
</gene>
<dbReference type="EMBL" id="JBDFQZ010000010">
    <property type="protein sequence ID" value="KAK9684222.1"/>
    <property type="molecule type" value="Genomic_DNA"/>
</dbReference>
<reference evidence="3" key="1">
    <citation type="submission" date="2024-03" db="EMBL/GenBank/DDBJ databases">
        <title>WGS assembly of Saponaria officinalis var. Norfolk2.</title>
        <authorList>
            <person name="Jenkins J."/>
            <person name="Shu S."/>
            <person name="Grimwood J."/>
            <person name="Barry K."/>
            <person name="Goodstein D."/>
            <person name="Schmutz J."/>
            <person name="Leebens-Mack J."/>
            <person name="Osbourn A."/>
        </authorList>
    </citation>
    <scope>NUCLEOTIDE SEQUENCE [LARGE SCALE GENOMIC DNA]</scope>
    <source>
        <strain evidence="3">JIC</strain>
    </source>
</reference>
<accession>A0AAW1I6N1</accession>
<dbReference type="PANTHER" id="PTHR36786">
    <property type="entry name" value="2-ISOPROPYLMALATE SYNTHASE"/>
    <property type="match status" value="1"/>
</dbReference>
<dbReference type="Proteomes" id="UP001443914">
    <property type="component" value="Unassembled WGS sequence"/>
</dbReference>
<feature type="domain" description="DUF7812" evidence="2">
    <location>
        <begin position="152"/>
        <end position="582"/>
    </location>
</feature>
<protein>
    <recommendedName>
        <fullName evidence="2">DUF7812 domain-containing protein</fullName>
    </recommendedName>
</protein>
<organism evidence="3 4">
    <name type="scientific">Saponaria officinalis</name>
    <name type="common">Common soapwort</name>
    <name type="synonym">Lychnis saponaria</name>
    <dbReference type="NCBI Taxonomy" id="3572"/>
    <lineage>
        <taxon>Eukaryota</taxon>
        <taxon>Viridiplantae</taxon>
        <taxon>Streptophyta</taxon>
        <taxon>Embryophyta</taxon>
        <taxon>Tracheophyta</taxon>
        <taxon>Spermatophyta</taxon>
        <taxon>Magnoliopsida</taxon>
        <taxon>eudicotyledons</taxon>
        <taxon>Gunneridae</taxon>
        <taxon>Pentapetalae</taxon>
        <taxon>Caryophyllales</taxon>
        <taxon>Caryophyllaceae</taxon>
        <taxon>Caryophylleae</taxon>
        <taxon>Saponaria</taxon>
    </lineage>
</organism>
<evidence type="ECO:0000313" key="3">
    <source>
        <dbReference type="EMBL" id="KAK9684222.1"/>
    </source>
</evidence>
<name>A0AAW1I6N1_SAPOF</name>
<comment type="caution">
    <text evidence="3">The sequence shown here is derived from an EMBL/GenBank/DDBJ whole genome shotgun (WGS) entry which is preliminary data.</text>
</comment>
<dbReference type="Pfam" id="PF25104">
    <property type="entry name" value="DUF7812"/>
    <property type="match status" value="1"/>
</dbReference>
<dbReference type="AlphaFoldDB" id="A0AAW1I6N1"/>
<evidence type="ECO:0000259" key="2">
    <source>
        <dbReference type="Pfam" id="PF25104"/>
    </source>
</evidence>
<feature type="region of interest" description="Disordered" evidence="1">
    <location>
        <begin position="1"/>
        <end position="36"/>
    </location>
</feature>
<dbReference type="PANTHER" id="PTHR36786:SF1">
    <property type="entry name" value="2-ISOPROPYLMALATE SYNTHASE"/>
    <property type="match status" value="1"/>
</dbReference>
<dbReference type="InterPro" id="IPR056714">
    <property type="entry name" value="DUF7812"/>
</dbReference>
<evidence type="ECO:0000256" key="1">
    <source>
        <dbReference type="SAM" id="MobiDB-lite"/>
    </source>
</evidence>
<proteinExistence type="predicted"/>